<evidence type="ECO:0000256" key="10">
    <source>
        <dbReference type="HAMAP-Rule" id="MF_01470"/>
    </source>
</evidence>
<dbReference type="Proteomes" id="UP001300692">
    <property type="component" value="Unassembled WGS sequence"/>
</dbReference>
<evidence type="ECO:0000313" key="12">
    <source>
        <dbReference type="Proteomes" id="UP001300692"/>
    </source>
</evidence>
<evidence type="ECO:0000256" key="9">
    <source>
        <dbReference type="ARBA" id="ARBA00038592"/>
    </source>
</evidence>
<dbReference type="EMBL" id="JAOYOD010000001">
    <property type="protein sequence ID" value="MCV9386368.1"/>
    <property type="molecule type" value="Genomic_DNA"/>
</dbReference>
<organism evidence="11 12">
    <name type="scientific">Reichenbachiella ulvae</name>
    <dbReference type="NCBI Taxonomy" id="2980104"/>
    <lineage>
        <taxon>Bacteria</taxon>
        <taxon>Pseudomonadati</taxon>
        <taxon>Bacteroidota</taxon>
        <taxon>Cytophagia</taxon>
        <taxon>Cytophagales</taxon>
        <taxon>Reichenbachiellaceae</taxon>
        <taxon>Reichenbachiella</taxon>
    </lineage>
</organism>
<dbReference type="Pfam" id="PF01867">
    <property type="entry name" value="Cas_Cas1"/>
    <property type="match status" value="1"/>
</dbReference>
<evidence type="ECO:0000256" key="8">
    <source>
        <dbReference type="ARBA" id="ARBA00023211"/>
    </source>
</evidence>
<evidence type="ECO:0000256" key="5">
    <source>
        <dbReference type="ARBA" id="ARBA00022842"/>
    </source>
</evidence>
<evidence type="ECO:0000256" key="7">
    <source>
        <dbReference type="ARBA" id="ARBA00023125"/>
    </source>
</evidence>
<dbReference type="InterPro" id="IPR002729">
    <property type="entry name" value="CRISPR-assoc_Cas1"/>
</dbReference>
<keyword evidence="8 10" id="KW-0464">Manganese</keyword>
<evidence type="ECO:0000256" key="1">
    <source>
        <dbReference type="ARBA" id="ARBA00022722"/>
    </source>
</evidence>
<dbReference type="InterPro" id="IPR019855">
    <property type="entry name" value="CRISPR-assoc_Cas1_NMENI"/>
</dbReference>
<dbReference type="Gene3D" id="3.100.10.20">
    <property type="entry name" value="CRISPR-associated endonuclease Cas1, N-terminal domain"/>
    <property type="match status" value="1"/>
</dbReference>
<dbReference type="PANTHER" id="PTHR34353">
    <property type="entry name" value="CRISPR-ASSOCIATED ENDONUCLEASE CAS1 1"/>
    <property type="match status" value="1"/>
</dbReference>
<sequence length="305" mass="34947">MIKRTLYFGNPAYLSTKDQQMVISFPEEEKEKVSIPIEDIGVTILDHYQVTISQALIHRLMENNVALITCDDRHLPTGLHLNLSGHTLQQERFTAQLQATEPTKKRLWQQVISSKIKNQAALLEAIYQDHEALLRWSKQVKSGDPDNLEARAAAVYWKKLFTAHTDDFKRGRFEDEPNNMLNYGYAILRAIAARSLVGSGLLPTFGIHHHNRYNAYCLADDIMEPYRPFVDELVLSIMDMEDIDIYDLSPELKKHLLQLPTIDVMLGKERRPLMVAMQHTTASLAECLLGNRDKLKLPERCKPIA</sequence>
<protein>
    <recommendedName>
        <fullName evidence="10">CRISPR-associated endonuclease Cas1</fullName>
        <ecNumber evidence="10">3.1.-.-</ecNumber>
    </recommendedName>
</protein>
<dbReference type="HAMAP" id="MF_01470">
    <property type="entry name" value="Cas1"/>
    <property type="match status" value="1"/>
</dbReference>
<dbReference type="PANTHER" id="PTHR34353:SF2">
    <property type="entry name" value="CRISPR-ASSOCIATED ENDONUCLEASE CAS1 1"/>
    <property type="match status" value="1"/>
</dbReference>
<comment type="subunit">
    <text evidence="9 10">Homodimer, forms a heterotetramer with a Cas2 homodimer.</text>
</comment>
<dbReference type="EC" id="3.1.-.-" evidence="10"/>
<keyword evidence="4 10" id="KW-0378">Hydrolase</keyword>
<keyword evidence="1 10" id="KW-0540">Nuclease</keyword>
<keyword evidence="12" id="KW-1185">Reference proteome</keyword>
<feature type="binding site" evidence="10">
    <location>
        <position position="209"/>
    </location>
    <ligand>
        <name>Mn(2+)</name>
        <dbReference type="ChEBI" id="CHEBI:29035"/>
    </ligand>
</feature>
<dbReference type="InterPro" id="IPR042206">
    <property type="entry name" value="CRISPR-assoc_Cas1_C"/>
</dbReference>
<comment type="cofactor">
    <cofactor evidence="10">
        <name>Mg(2+)</name>
        <dbReference type="ChEBI" id="CHEBI:18420"/>
    </cofactor>
    <cofactor evidence="10">
        <name>Mn(2+)</name>
        <dbReference type="ChEBI" id="CHEBI:29035"/>
    </cofactor>
</comment>
<keyword evidence="7 10" id="KW-0238">DNA-binding</keyword>
<evidence type="ECO:0000256" key="2">
    <source>
        <dbReference type="ARBA" id="ARBA00022723"/>
    </source>
</evidence>
<evidence type="ECO:0000313" key="11">
    <source>
        <dbReference type="EMBL" id="MCV9386368.1"/>
    </source>
</evidence>
<dbReference type="RefSeq" id="WP_264137154.1">
    <property type="nucleotide sequence ID" value="NZ_JAOYOD010000001.1"/>
</dbReference>
<keyword evidence="2 10" id="KW-0479">Metal-binding</keyword>
<keyword evidence="5 10" id="KW-0460">Magnesium</keyword>
<reference evidence="11 12" key="1">
    <citation type="submission" date="2022-10" db="EMBL/GenBank/DDBJ databases">
        <title>Comparative genomics and taxonomic characterization of three novel marine species of genus Reichenbachiella exhibiting antioxidant and polysaccharide degradation activities.</title>
        <authorList>
            <person name="Muhammad N."/>
            <person name="Lee Y.-J."/>
            <person name="Ko J."/>
            <person name="Kim S.-G."/>
        </authorList>
    </citation>
    <scope>NUCLEOTIDE SEQUENCE [LARGE SCALE GENOMIC DNA]</scope>
    <source>
        <strain evidence="11 12">ABR2-5</strain>
    </source>
</reference>
<accession>A0ABT3CSZ3</accession>
<name>A0ABT3CSZ3_9BACT</name>
<dbReference type="Gene3D" id="1.20.120.920">
    <property type="entry name" value="CRISPR-associated endonuclease Cas1, C-terminal domain"/>
    <property type="match status" value="1"/>
</dbReference>
<dbReference type="InterPro" id="IPR042211">
    <property type="entry name" value="CRISPR-assoc_Cas1_N"/>
</dbReference>
<keyword evidence="6 10" id="KW-0051">Antiviral defense</keyword>
<dbReference type="InterPro" id="IPR050646">
    <property type="entry name" value="Cas1"/>
</dbReference>
<keyword evidence="3 10" id="KW-0255">Endonuclease</keyword>
<dbReference type="NCBIfam" id="TIGR03639">
    <property type="entry name" value="cas1_NMENI"/>
    <property type="match status" value="1"/>
</dbReference>
<comment type="function">
    <text evidence="10">CRISPR (clustered regularly interspaced short palindromic repeat), is an adaptive immune system that provides protection against mobile genetic elements (viruses, transposable elements and conjugative plasmids). CRISPR clusters contain spacers, sequences complementary to antecedent mobile elements, and target invading nucleic acids. CRISPR clusters are transcribed and processed into CRISPR RNA (crRNA). Acts as a dsDNA endonuclease. Involved in the integration of spacer DNA into the CRISPR cassette.</text>
</comment>
<dbReference type="GO" id="GO:0004519">
    <property type="term" value="F:endonuclease activity"/>
    <property type="evidence" value="ECO:0007669"/>
    <property type="project" value="UniProtKB-KW"/>
</dbReference>
<dbReference type="NCBIfam" id="TIGR00287">
    <property type="entry name" value="cas1"/>
    <property type="match status" value="1"/>
</dbReference>
<evidence type="ECO:0000256" key="6">
    <source>
        <dbReference type="ARBA" id="ARBA00023118"/>
    </source>
</evidence>
<feature type="binding site" evidence="10">
    <location>
        <position position="149"/>
    </location>
    <ligand>
        <name>Mn(2+)</name>
        <dbReference type="ChEBI" id="CHEBI:29035"/>
    </ligand>
</feature>
<comment type="caution">
    <text evidence="11">The sequence shown here is derived from an EMBL/GenBank/DDBJ whole genome shotgun (WGS) entry which is preliminary data.</text>
</comment>
<comment type="similarity">
    <text evidence="10">Belongs to the CRISPR-associated endonuclease Cas1 family.</text>
</comment>
<evidence type="ECO:0000256" key="4">
    <source>
        <dbReference type="ARBA" id="ARBA00022801"/>
    </source>
</evidence>
<evidence type="ECO:0000256" key="3">
    <source>
        <dbReference type="ARBA" id="ARBA00022759"/>
    </source>
</evidence>
<feature type="binding site" evidence="10">
    <location>
        <position position="224"/>
    </location>
    <ligand>
        <name>Mn(2+)</name>
        <dbReference type="ChEBI" id="CHEBI:29035"/>
    </ligand>
</feature>
<proteinExistence type="inferred from homology"/>
<gene>
    <name evidence="10 11" type="primary">cas1</name>
    <name evidence="11" type="ORF">N7U62_06820</name>
</gene>